<reference evidence="1" key="1">
    <citation type="submission" date="2022-04" db="EMBL/GenBank/DDBJ databases">
        <title>A functionally conserved STORR gene fusion in Papaver species that diverged 16.8 million years ago.</title>
        <authorList>
            <person name="Catania T."/>
        </authorList>
    </citation>
    <scope>NUCLEOTIDE SEQUENCE</scope>
    <source>
        <strain evidence="1">S-188037</strain>
    </source>
</reference>
<accession>A0AAD4RWP9</accession>
<dbReference type="Proteomes" id="UP001202328">
    <property type="component" value="Unassembled WGS sequence"/>
</dbReference>
<dbReference type="AlphaFoldDB" id="A0AAD4RWP9"/>
<evidence type="ECO:0000313" key="2">
    <source>
        <dbReference type="Proteomes" id="UP001202328"/>
    </source>
</evidence>
<organism evidence="1 2">
    <name type="scientific">Papaver atlanticum</name>
    <dbReference type="NCBI Taxonomy" id="357466"/>
    <lineage>
        <taxon>Eukaryota</taxon>
        <taxon>Viridiplantae</taxon>
        <taxon>Streptophyta</taxon>
        <taxon>Embryophyta</taxon>
        <taxon>Tracheophyta</taxon>
        <taxon>Spermatophyta</taxon>
        <taxon>Magnoliopsida</taxon>
        <taxon>Ranunculales</taxon>
        <taxon>Papaveraceae</taxon>
        <taxon>Papaveroideae</taxon>
        <taxon>Papaver</taxon>
    </lineage>
</organism>
<comment type="caution">
    <text evidence="1">The sequence shown here is derived from an EMBL/GenBank/DDBJ whole genome shotgun (WGS) entry which is preliminary data.</text>
</comment>
<keyword evidence="2" id="KW-1185">Reference proteome</keyword>
<proteinExistence type="predicted"/>
<sequence>MNKIKRRNFGETSQQLNNLQSELMLVNWIGVAGPVAKTDSYPREAPDLLAKFKVKMMLVNRIGVEKKAETANKRDLWPLLSRADLGIEMVVVVGKLGEFGSCKDSRLQQDENGTSAVRLGAEMGSVVRI</sequence>
<gene>
    <name evidence="1" type="ORF">MKW98_005419</name>
</gene>
<dbReference type="EMBL" id="JAJJMB010017633">
    <property type="protein sequence ID" value="KAI3837086.1"/>
    <property type="molecule type" value="Genomic_DNA"/>
</dbReference>
<name>A0AAD4RWP9_9MAGN</name>
<protein>
    <submittedName>
        <fullName evidence="1">Uncharacterized protein</fullName>
    </submittedName>
</protein>
<evidence type="ECO:0000313" key="1">
    <source>
        <dbReference type="EMBL" id="KAI3837086.1"/>
    </source>
</evidence>